<keyword evidence="1" id="KW-1133">Transmembrane helix</keyword>
<protein>
    <submittedName>
        <fullName evidence="2">Uncharacterized protein</fullName>
    </submittedName>
</protein>
<organism evidence="2 3">
    <name type="scientific">Aquimarina spongiae</name>
    <dbReference type="NCBI Taxonomy" id="570521"/>
    <lineage>
        <taxon>Bacteria</taxon>
        <taxon>Pseudomonadati</taxon>
        <taxon>Bacteroidota</taxon>
        <taxon>Flavobacteriia</taxon>
        <taxon>Flavobacteriales</taxon>
        <taxon>Flavobacteriaceae</taxon>
        <taxon>Aquimarina</taxon>
    </lineage>
</organism>
<evidence type="ECO:0000256" key="1">
    <source>
        <dbReference type="SAM" id="Phobius"/>
    </source>
</evidence>
<accession>A0A1M6I6F7</accession>
<sequence length="93" mass="10695">MEYKTPKVLEKKPVIAGYDLQTIVIIVASILLFVFTIFKSFLLSLIFLAIGAMYVYVNKKFPQKGELTTLLKYNSSTKCIRIDQQIRSMVKNK</sequence>
<dbReference type="OrthoDB" id="1451567at2"/>
<dbReference type="RefSeq" id="WP_073318049.1">
    <property type="nucleotide sequence ID" value="NZ_FQYP01000007.1"/>
</dbReference>
<reference evidence="3" key="1">
    <citation type="submission" date="2016-11" db="EMBL/GenBank/DDBJ databases">
        <authorList>
            <person name="Varghese N."/>
            <person name="Submissions S."/>
        </authorList>
    </citation>
    <scope>NUCLEOTIDE SEQUENCE [LARGE SCALE GENOMIC DNA]</scope>
    <source>
        <strain evidence="3">DSM 22623</strain>
    </source>
</reference>
<dbReference type="Proteomes" id="UP000184432">
    <property type="component" value="Unassembled WGS sequence"/>
</dbReference>
<feature type="transmembrane region" description="Helical" evidence="1">
    <location>
        <begin position="14"/>
        <end position="35"/>
    </location>
</feature>
<name>A0A1M6I6F7_9FLAO</name>
<dbReference type="EMBL" id="FQYP01000007">
    <property type="protein sequence ID" value="SHJ29984.1"/>
    <property type="molecule type" value="Genomic_DNA"/>
</dbReference>
<proteinExistence type="predicted"/>
<keyword evidence="1" id="KW-0812">Transmembrane</keyword>
<gene>
    <name evidence="2" type="ORF">SAMN04488508_107144</name>
</gene>
<feature type="transmembrane region" description="Helical" evidence="1">
    <location>
        <begin position="41"/>
        <end position="57"/>
    </location>
</feature>
<evidence type="ECO:0000313" key="3">
    <source>
        <dbReference type="Proteomes" id="UP000184432"/>
    </source>
</evidence>
<dbReference type="AlphaFoldDB" id="A0A1M6I6F7"/>
<dbReference type="STRING" id="570521.SAMN04488508_107144"/>
<keyword evidence="1" id="KW-0472">Membrane</keyword>
<keyword evidence="3" id="KW-1185">Reference proteome</keyword>
<evidence type="ECO:0000313" key="2">
    <source>
        <dbReference type="EMBL" id="SHJ29984.1"/>
    </source>
</evidence>